<evidence type="ECO:0000256" key="4">
    <source>
        <dbReference type="ARBA" id="ARBA00022490"/>
    </source>
</evidence>
<evidence type="ECO:0000256" key="2">
    <source>
        <dbReference type="ARBA" id="ARBA00004496"/>
    </source>
</evidence>
<evidence type="ECO:0000256" key="6">
    <source>
        <dbReference type="ARBA" id="ARBA00022835"/>
    </source>
</evidence>
<dbReference type="GO" id="GO:0005730">
    <property type="term" value="C:nucleolus"/>
    <property type="evidence" value="ECO:0007669"/>
    <property type="project" value="TreeGrafter"/>
</dbReference>
<dbReference type="CDD" id="cd11371">
    <property type="entry name" value="RNase_PH_MTR3"/>
    <property type="match status" value="1"/>
</dbReference>
<keyword evidence="11" id="KW-1185">Reference proteome</keyword>
<comment type="caution">
    <text evidence="10">The sequence shown here is derived from an EMBL/GenBank/DDBJ whole genome shotgun (WGS) entry which is preliminary data.</text>
</comment>
<evidence type="ECO:0000256" key="8">
    <source>
        <dbReference type="ARBA" id="ARBA00023242"/>
    </source>
</evidence>
<proteinExistence type="inferred from homology"/>
<dbReference type="GO" id="GO:0000176">
    <property type="term" value="C:nuclear exosome (RNase complex)"/>
    <property type="evidence" value="ECO:0007669"/>
    <property type="project" value="TreeGrafter"/>
</dbReference>
<comment type="subcellular location">
    <subcellularLocation>
        <location evidence="2">Cytoplasm</location>
    </subcellularLocation>
    <subcellularLocation>
        <location evidence="1">Nucleus</location>
    </subcellularLocation>
</comment>
<keyword evidence="5" id="KW-0698">rRNA processing</keyword>
<evidence type="ECO:0000313" key="10">
    <source>
        <dbReference type="EMBL" id="RZF49082.1"/>
    </source>
</evidence>
<dbReference type="FunCoup" id="A0A482XSV3">
    <property type="interactions" value="46"/>
</dbReference>
<dbReference type="AlphaFoldDB" id="A0A482XSV3"/>
<dbReference type="SUPFAM" id="SSF55666">
    <property type="entry name" value="Ribonuclease PH domain 2-like"/>
    <property type="match status" value="1"/>
</dbReference>
<dbReference type="GO" id="GO:0071028">
    <property type="term" value="P:nuclear mRNA surveillance"/>
    <property type="evidence" value="ECO:0007669"/>
    <property type="project" value="TreeGrafter"/>
</dbReference>
<evidence type="ECO:0000256" key="5">
    <source>
        <dbReference type="ARBA" id="ARBA00022552"/>
    </source>
</evidence>
<dbReference type="InterPro" id="IPR036345">
    <property type="entry name" value="ExoRNase_PH_dom2_sf"/>
</dbReference>
<dbReference type="Pfam" id="PF01138">
    <property type="entry name" value="RNase_PH"/>
    <property type="match status" value="1"/>
</dbReference>
<dbReference type="GO" id="GO:0016075">
    <property type="term" value="P:rRNA catabolic process"/>
    <property type="evidence" value="ECO:0007669"/>
    <property type="project" value="TreeGrafter"/>
</dbReference>
<feature type="domain" description="Exoribonuclease phosphorolytic" evidence="9">
    <location>
        <begin position="51"/>
        <end position="178"/>
    </location>
</feature>
<reference evidence="10 11" key="1">
    <citation type="journal article" date="2017" name="Gigascience">
        <title>Genome sequence of the small brown planthopper, Laodelphax striatellus.</title>
        <authorList>
            <person name="Zhu J."/>
            <person name="Jiang F."/>
            <person name="Wang X."/>
            <person name="Yang P."/>
            <person name="Bao Y."/>
            <person name="Zhao W."/>
            <person name="Wang W."/>
            <person name="Lu H."/>
            <person name="Wang Q."/>
            <person name="Cui N."/>
            <person name="Li J."/>
            <person name="Chen X."/>
            <person name="Luo L."/>
            <person name="Yu J."/>
            <person name="Kang L."/>
            <person name="Cui F."/>
        </authorList>
    </citation>
    <scope>NUCLEOTIDE SEQUENCE [LARGE SCALE GENOMIC DNA]</scope>
    <source>
        <strain evidence="10">Lst14</strain>
    </source>
</reference>
<dbReference type="PANTHER" id="PTHR11953">
    <property type="entry name" value="EXOSOME COMPLEX COMPONENT"/>
    <property type="match status" value="1"/>
</dbReference>
<evidence type="ECO:0000313" key="11">
    <source>
        <dbReference type="Proteomes" id="UP000291343"/>
    </source>
</evidence>
<name>A0A482XSV3_LAOST</name>
<evidence type="ECO:0000256" key="1">
    <source>
        <dbReference type="ARBA" id="ARBA00004123"/>
    </source>
</evidence>
<dbReference type="GO" id="GO:0000177">
    <property type="term" value="C:cytoplasmic exosome (RNase complex)"/>
    <property type="evidence" value="ECO:0007669"/>
    <property type="project" value="TreeGrafter"/>
</dbReference>
<sequence>MPVDSRRLQGPETTFSYHLYVNKQPQTHSQWVKQVLKSNGKRSDGRKLDDIRKIFLKTSVMSQAKGSAYIEVGNTKVICSAFDPREIPNNNKFSLNGELFCEFKFANFSQKKRRGFIRDAEEKDLSVCLKRALEPAVCRHEFPNFQVDVYALVLEDDGSALAAAITCASLALADASIPMYDLVTALTLGVHGDHKFLDPTSEEERLCCHEPPGQNKNHGLIVLAYATELQQVTQLKQIGVMDSEFLIEASNSLSSHCSQTHKLSQQCLAQVVLKTTKEKKRLLELGETFKKMDVGSQKD</sequence>
<keyword evidence="4" id="KW-0963">Cytoplasm</keyword>
<keyword evidence="6" id="KW-0271">Exosome</keyword>
<dbReference type="STRING" id="195883.A0A482XSV3"/>
<dbReference type="SMR" id="A0A482XSV3"/>
<dbReference type="OrthoDB" id="2504340at2759"/>
<protein>
    <recommendedName>
        <fullName evidence="9">Exoribonuclease phosphorolytic domain-containing protein</fullName>
    </recommendedName>
</protein>
<evidence type="ECO:0000259" key="9">
    <source>
        <dbReference type="Pfam" id="PF01138"/>
    </source>
</evidence>
<dbReference type="Gene3D" id="3.30.230.70">
    <property type="entry name" value="GHMP Kinase, N-terminal domain"/>
    <property type="match status" value="1"/>
</dbReference>
<dbReference type="SUPFAM" id="SSF54211">
    <property type="entry name" value="Ribosomal protein S5 domain 2-like"/>
    <property type="match status" value="1"/>
</dbReference>
<accession>A0A482XSV3</accession>
<dbReference type="InParanoid" id="A0A482XSV3"/>
<dbReference type="InterPro" id="IPR050080">
    <property type="entry name" value="RNase_PH"/>
</dbReference>
<keyword evidence="7" id="KW-0694">RNA-binding</keyword>
<dbReference type="InterPro" id="IPR020568">
    <property type="entry name" value="Ribosomal_Su5_D2-typ_SF"/>
</dbReference>
<evidence type="ECO:0000256" key="7">
    <source>
        <dbReference type="ARBA" id="ARBA00022884"/>
    </source>
</evidence>
<dbReference type="Proteomes" id="UP000291343">
    <property type="component" value="Unassembled WGS sequence"/>
</dbReference>
<dbReference type="GO" id="GO:0003723">
    <property type="term" value="F:RNA binding"/>
    <property type="evidence" value="ECO:0007669"/>
    <property type="project" value="UniProtKB-KW"/>
</dbReference>
<keyword evidence="8" id="KW-0539">Nucleus</keyword>
<organism evidence="10 11">
    <name type="scientific">Laodelphax striatellus</name>
    <name type="common">Small brown planthopper</name>
    <name type="synonym">Delphax striatella</name>
    <dbReference type="NCBI Taxonomy" id="195883"/>
    <lineage>
        <taxon>Eukaryota</taxon>
        <taxon>Metazoa</taxon>
        <taxon>Ecdysozoa</taxon>
        <taxon>Arthropoda</taxon>
        <taxon>Hexapoda</taxon>
        <taxon>Insecta</taxon>
        <taxon>Pterygota</taxon>
        <taxon>Neoptera</taxon>
        <taxon>Paraneoptera</taxon>
        <taxon>Hemiptera</taxon>
        <taxon>Auchenorrhyncha</taxon>
        <taxon>Fulgoroidea</taxon>
        <taxon>Delphacidae</taxon>
        <taxon>Criomorphinae</taxon>
        <taxon>Laodelphax</taxon>
    </lineage>
</organism>
<dbReference type="GO" id="GO:0034475">
    <property type="term" value="P:U4 snRNA 3'-end processing"/>
    <property type="evidence" value="ECO:0007669"/>
    <property type="project" value="TreeGrafter"/>
</dbReference>
<gene>
    <name evidence="10" type="ORF">LSTR_LSTR008368</name>
</gene>
<dbReference type="GO" id="GO:0071051">
    <property type="term" value="P:poly(A)-dependent snoRNA 3'-end processing"/>
    <property type="evidence" value="ECO:0007669"/>
    <property type="project" value="TreeGrafter"/>
</dbReference>
<dbReference type="InterPro" id="IPR027408">
    <property type="entry name" value="PNPase/RNase_PH_dom_sf"/>
</dbReference>
<dbReference type="GO" id="GO:0006364">
    <property type="term" value="P:rRNA processing"/>
    <property type="evidence" value="ECO:0007669"/>
    <property type="project" value="UniProtKB-KW"/>
</dbReference>
<dbReference type="PANTHER" id="PTHR11953:SF2">
    <property type="entry name" value="EXOSOME COMPLEX COMPONENT MTR3"/>
    <property type="match status" value="1"/>
</dbReference>
<evidence type="ECO:0000256" key="3">
    <source>
        <dbReference type="ARBA" id="ARBA00006678"/>
    </source>
</evidence>
<comment type="similarity">
    <text evidence="3">Belongs to the RNase PH family.</text>
</comment>
<dbReference type="EMBL" id="QKKF02000377">
    <property type="protein sequence ID" value="RZF49082.1"/>
    <property type="molecule type" value="Genomic_DNA"/>
</dbReference>
<dbReference type="InterPro" id="IPR001247">
    <property type="entry name" value="ExoRNase_PH_dom1"/>
</dbReference>